<sequence>MPIPALAARPKQPAPEDTISSAPDVLPAASSLNLTAPVSVKYSAISSEECLLSLLPLSSSATFQSLRESLTNLNSMLPPPSLPSLPSPPSLPSTAPPSSSSSPSASWRAAERLAYTALKFLDKTRSSLIPPPSPSLSTLATILRYERSEQSLSTLRTSLMQLIGALDSRSLRSSAAAQKQALLALADVGELMVPEFPYNVPSQGREYETLPRLLGRAKVTFTVRRPSPASGRRNPALDRFVEQAFPELTELVSTFSIGRELDRYELVGNVSIVADGFTAPITAGNFVDLAQRGFYNNLPIKTRAVESTSLPILGSFNDGFVDPFTASPRLLPLEISRIDPFTREIKPVYGKEANEREQERPPLVGGKRPVVDFSIPGLVAMHHPKNNVNGASAEFFILNGDEREALSGSLAGSFAPFGYVVDGYEITQSLRAGDVITDVRVDEWGAALLKQPKETSFKAFAIRDVVDDLSGVAEDLIEDIIVVEEDMEKTR</sequence>
<evidence type="ECO:0000256" key="4">
    <source>
        <dbReference type="SAM" id="MobiDB-lite"/>
    </source>
</evidence>
<feature type="compositionally biased region" description="Pro residues" evidence="4">
    <location>
        <begin position="77"/>
        <end position="95"/>
    </location>
</feature>
<dbReference type="SUPFAM" id="SSF50891">
    <property type="entry name" value="Cyclophilin-like"/>
    <property type="match status" value="1"/>
</dbReference>
<dbReference type="InterPro" id="IPR002130">
    <property type="entry name" value="Cyclophilin-type_PPIase_dom"/>
</dbReference>
<evidence type="ECO:0000256" key="1">
    <source>
        <dbReference type="ARBA" id="ARBA00013194"/>
    </source>
</evidence>
<organism evidence="6 7">
    <name type="scientific">Tetraparma gracilis</name>
    <dbReference type="NCBI Taxonomy" id="2962635"/>
    <lineage>
        <taxon>Eukaryota</taxon>
        <taxon>Sar</taxon>
        <taxon>Stramenopiles</taxon>
        <taxon>Ochrophyta</taxon>
        <taxon>Bolidophyceae</taxon>
        <taxon>Parmales</taxon>
        <taxon>Triparmaceae</taxon>
        <taxon>Tetraparma</taxon>
    </lineage>
</organism>
<dbReference type="PROSITE" id="PS50072">
    <property type="entry name" value="CSA_PPIASE_2"/>
    <property type="match status" value="1"/>
</dbReference>
<evidence type="ECO:0000256" key="2">
    <source>
        <dbReference type="ARBA" id="ARBA00023110"/>
    </source>
</evidence>
<keyword evidence="3" id="KW-0413">Isomerase</keyword>
<evidence type="ECO:0000313" key="6">
    <source>
        <dbReference type="EMBL" id="GMI51141.1"/>
    </source>
</evidence>
<evidence type="ECO:0000256" key="3">
    <source>
        <dbReference type="ARBA" id="ARBA00023235"/>
    </source>
</evidence>
<evidence type="ECO:0000259" key="5">
    <source>
        <dbReference type="PROSITE" id="PS50072"/>
    </source>
</evidence>
<dbReference type="InterPro" id="IPR044665">
    <property type="entry name" value="E_coli_cyclophilin_A-like"/>
</dbReference>
<protein>
    <recommendedName>
        <fullName evidence="1">peptidylprolyl isomerase</fullName>
        <ecNumber evidence="1">5.2.1.8</ecNumber>
    </recommendedName>
</protein>
<dbReference type="PANTHER" id="PTHR43246">
    <property type="entry name" value="PEPTIDYL-PROLYL CIS-TRANS ISOMERASE CYP38, CHLOROPLASTIC"/>
    <property type="match status" value="1"/>
</dbReference>
<dbReference type="EC" id="5.2.1.8" evidence="1"/>
<dbReference type="EMBL" id="BRYB01006172">
    <property type="protein sequence ID" value="GMI51141.1"/>
    <property type="molecule type" value="Genomic_DNA"/>
</dbReference>
<feature type="domain" description="PPIase cyclophilin-type" evidence="5">
    <location>
        <begin position="267"/>
        <end position="432"/>
    </location>
</feature>
<dbReference type="Gene3D" id="2.40.100.10">
    <property type="entry name" value="Cyclophilin-like"/>
    <property type="match status" value="1"/>
</dbReference>
<reference evidence="6 7" key="1">
    <citation type="journal article" date="2023" name="Commun. Biol.">
        <title>Genome analysis of Parmales, the sister group of diatoms, reveals the evolutionary specialization of diatoms from phago-mixotrophs to photoautotrophs.</title>
        <authorList>
            <person name="Ban H."/>
            <person name="Sato S."/>
            <person name="Yoshikawa S."/>
            <person name="Yamada K."/>
            <person name="Nakamura Y."/>
            <person name="Ichinomiya M."/>
            <person name="Sato N."/>
            <person name="Blanc-Mathieu R."/>
            <person name="Endo H."/>
            <person name="Kuwata A."/>
            <person name="Ogata H."/>
        </authorList>
    </citation>
    <scope>NUCLEOTIDE SEQUENCE [LARGE SCALE GENOMIC DNA]</scope>
</reference>
<name>A0ABQ6N917_9STRA</name>
<accession>A0ABQ6N917</accession>
<comment type="caution">
    <text evidence="6">The sequence shown here is derived from an EMBL/GenBank/DDBJ whole genome shotgun (WGS) entry which is preliminary data.</text>
</comment>
<dbReference type="Proteomes" id="UP001165060">
    <property type="component" value="Unassembled WGS sequence"/>
</dbReference>
<feature type="region of interest" description="Disordered" evidence="4">
    <location>
        <begin position="74"/>
        <end position="104"/>
    </location>
</feature>
<evidence type="ECO:0000313" key="7">
    <source>
        <dbReference type="Proteomes" id="UP001165060"/>
    </source>
</evidence>
<dbReference type="Pfam" id="PF00160">
    <property type="entry name" value="Pro_isomerase"/>
    <property type="match status" value="1"/>
</dbReference>
<proteinExistence type="predicted"/>
<dbReference type="InterPro" id="IPR029000">
    <property type="entry name" value="Cyclophilin-like_dom_sf"/>
</dbReference>
<feature type="region of interest" description="Disordered" evidence="4">
    <location>
        <begin position="1"/>
        <end position="24"/>
    </location>
</feature>
<keyword evidence="2" id="KW-0697">Rotamase</keyword>
<gene>
    <name evidence="6" type="ORF">TeGR_g8462</name>
</gene>
<keyword evidence="7" id="KW-1185">Reference proteome</keyword>